<name>A0A9D7DYW0_9PROT</name>
<dbReference type="EMBL" id="JADJEV010000003">
    <property type="protein sequence ID" value="MBK6973336.1"/>
    <property type="molecule type" value="Genomic_DNA"/>
</dbReference>
<gene>
    <name evidence="5" type="ORF">IPH26_10470</name>
</gene>
<feature type="binding site" evidence="3">
    <location>
        <position position="221"/>
    </location>
    <ligand>
        <name>Fe cation</name>
        <dbReference type="ChEBI" id="CHEBI:24875"/>
    </ligand>
</feature>
<proteinExistence type="inferred from homology"/>
<dbReference type="AlphaFoldDB" id="A0A9D7DYW0"/>
<comment type="similarity">
    <text evidence="1">Belongs to the bacterial solute-binding protein 1 family.</text>
</comment>
<reference evidence="5" key="1">
    <citation type="submission" date="2020-10" db="EMBL/GenBank/DDBJ databases">
        <title>Connecting structure to function with the recovery of over 1000 high-quality activated sludge metagenome-assembled genomes encoding full-length rRNA genes using long-read sequencing.</title>
        <authorList>
            <person name="Singleton C.M."/>
            <person name="Petriglieri F."/>
            <person name="Kristensen J.M."/>
            <person name="Kirkegaard R.H."/>
            <person name="Michaelsen T.Y."/>
            <person name="Andersen M.H."/>
            <person name="Karst S.M."/>
            <person name="Dueholm M.S."/>
            <person name="Nielsen P.H."/>
            <person name="Albertsen M."/>
        </authorList>
    </citation>
    <scope>NUCLEOTIDE SEQUENCE</scope>
    <source>
        <strain evidence="5">Bjer_18-Q3-R1-45_BAT3C.347</strain>
    </source>
</reference>
<comment type="caution">
    <text evidence="5">The sequence shown here is derived from an EMBL/GenBank/DDBJ whole genome shotgun (WGS) entry which is preliminary data.</text>
</comment>
<dbReference type="PANTHER" id="PTHR30006:SF15">
    <property type="entry name" value="IRON-UTILIZATION PERIPLASMIC PROTEIN"/>
    <property type="match status" value="1"/>
</dbReference>
<sequence length="340" mass="37105">MSFRVVPITLVCLAALCPAVAAADEQVLNLYTARHYQTDEALYTNFTKSTGIKVNRLEGKEDELLERIRNEGANSPADVFVTVDAARLEIADSLGLFAPVKSKLLDERVPANLRTSNWIAFSTRARVIVYNKQAVQPEDVQSYMDLAAPKLRGQVCSRSGAHPYNLSLGSAIISHEGEAGAEEWARGVVANFARTPKGGDTDQIRAVAAGECGVTISNTYYLVRLMRSDKPEDKKAVQAIGIVWPNQKTWGTHINISGAGILKTAPNKDAALKFMEYLASDAAQRYFANGNNEWPVVKNVVVSNPELEALGKFKPDVLPIGQLAKNTALAQKIFDRAGFR</sequence>
<dbReference type="Pfam" id="PF13343">
    <property type="entry name" value="SBP_bac_6"/>
    <property type="match status" value="1"/>
</dbReference>
<organism evidence="5 6">
    <name type="scientific">Candidatus Methylophosphatis roskildensis</name>
    <dbReference type="NCBI Taxonomy" id="2899263"/>
    <lineage>
        <taxon>Bacteria</taxon>
        <taxon>Pseudomonadati</taxon>
        <taxon>Pseudomonadota</taxon>
        <taxon>Betaproteobacteria</taxon>
        <taxon>Nitrosomonadales</taxon>
        <taxon>Sterolibacteriaceae</taxon>
        <taxon>Candidatus Methylophosphatis</taxon>
    </lineage>
</organism>
<dbReference type="InterPro" id="IPR026045">
    <property type="entry name" value="Ferric-bd"/>
</dbReference>
<keyword evidence="3" id="KW-0408">Iron</keyword>
<dbReference type="PANTHER" id="PTHR30006">
    <property type="entry name" value="THIAMINE-BINDING PERIPLASMIC PROTEIN-RELATED"/>
    <property type="match status" value="1"/>
</dbReference>
<feature type="signal peptide" evidence="4">
    <location>
        <begin position="1"/>
        <end position="23"/>
    </location>
</feature>
<evidence type="ECO:0000256" key="3">
    <source>
        <dbReference type="PIRSR" id="PIRSR002825-1"/>
    </source>
</evidence>
<evidence type="ECO:0000313" key="5">
    <source>
        <dbReference type="EMBL" id="MBK6973336.1"/>
    </source>
</evidence>
<dbReference type="Gene3D" id="3.40.190.10">
    <property type="entry name" value="Periplasmic binding protein-like II"/>
    <property type="match status" value="2"/>
</dbReference>
<keyword evidence="2 4" id="KW-0732">Signal</keyword>
<feature type="binding site" evidence="3">
    <location>
        <position position="35"/>
    </location>
    <ligand>
        <name>Fe cation</name>
        <dbReference type="ChEBI" id="CHEBI:24875"/>
    </ligand>
</feature>
<accession>A0A9D7DYW0</accession>
<evidence type="ECO:0000256" key="2">
    <source>
        <dbReference type="ARBA" id="ARBA00022729"/>
    </source>
</evidence>
<dbReference type="SUPFAM" id="SSF53850">
    <property type="entry name" value="Periplasmic binding protein-like II"/>
    <property type="match status" value="1"/>
</dbReference>
<evidence type="ECO:0000313" key="6">
    <source>
        <dbReference type="Proteomes" id="UP000807785"/>
    </source>
</evidence>
<keyword evidence="3" id="KW-0479">Metal-binding</keyword>
<feature type="chain" id="PRO_5038637355" evidence="4">
    <location>
        <begin position="24"/>
        <end position="340"/>
    </location>
</feature>
<evidence type="ECO:0000256" key="4">
    <source>
        <dbReference type="SAM" id="SignalP"/>
    </source>
</evidence>
<feature type="binding site" evidence="3">
    <location>
        <position position="220"/>
    </location>
    <ligand>
        <name>Fe cation</name>
        <dbReference type="ChEBI" id="CHEBI:24875"/>
    </ligand>
</feature>
<evidence type="ECO:0000256" key="1">
    <source>
        <dbReference type="ARBA" id="ARBA00008520"/>
    </source>
</evidence>
<dbReference type="GO" id="GO:0030288">
    <property type="term" value="C:outer membrane-bounded periplasmic space"/>
    <property type="evidence" value="ECO:0007669"/>
    <property type="project" value="TreeGrafter"/>
</dbReference>
<dbReference type="PIRSF" id="PIRSF002825">
    <property type="entry name" value="CfbpA"/>
    <property type="match status" value="1"/>
</dbReference>
<protein>
    <submittedName>
        <fullName evidence="5">Extracellular solute-binding protein</fullName>
    </submittedName>
</protein>
<dbReference type="GO" id="GO:0046872">
    <property type="term" value="F:metal ion binding"/>
    <property type="evidence" value="ECO:0007669"/>
    <property type="project" value="UniProtKB-KW"/>
</dbReference>
<dbReference type="Proteomes" id="UP000807785">
    <property type="component" value="Unassembled WGS sequence"/>
</dbReference>